<sequence length="197" mass="21536">MLSQEATEALLVICFLAMVFGLIALLIPWKSCVHRQSTPTSLIHEDNNLRLAPEGLTGDNLIVRRLPAAYRPRERARHEVYPRPSGWRPTTLRSTTPAPFDTYPDLERGSTAQDSGDPSQPTASPPVVPGGHHVFMLAQAAGDSDHFVQTGDVPRGPSAAPYWEYELVEVPSYEAVAASDREGARSVRILGGVERGR</sequence>
<feature type="compositionally biased region" description="Polar residues" evidence="1">
    <location>
        <begin position="110"/>
        <end position="122"/>
    </location>
</feature>
<keyword evidence="4" id="KW-1185">Reference proteome</keyword>
<keyword evidence="2" id="KW-1133">Transmembrane helix</keyword>
<gene>
    <name evidence="3" type="ORF">H2200_012395</name>
</gene>
<accession>A0AA38WXR9</accession>
<proteinExistence type="predicted"/>
<name>A0AA38WXR9_9EURO</name>
<dbReference type="EMBL" id="JAPDRK010000023">
    <property type="protein sequence ID" value="KAJ9603100.1"/>
    <property type="molecule type" value="Genomic_DNA"/>
</dbReference>
<evidence type="ECO:0000313" key="4">
    <source>
        <dbReference type="Proteomes" id="UP001172673"/>
    </source>
</evidence>
<protein>
    <submittedName>
        <fullName evidence="3">Uncharacterized protein</fullName>
    </submittedName>
</protein>
<dbReference type="AlphaFoldDB" id="A0AA38WXR9"/>
<organism evidence="3 4">
    <name type="scientific">Cladophialophora chaetospira</name>
    <dbReference type="NCBI Taxonomy" id="386627"/>
    <lineage>
        <taxon>Eukaryota</taxon>
        <taxon>Fungi</taxon>
        <taxon>Dikarya</taxon>
        <taxon>Ascomycota</taxon>
        <taxon>Pezizomycotina</taxon>
        <taxon>Eurotiomycetes</taxon>
        <taxon>Chaetothyriomycetidae</taxon>
        <taxon>Chaetothyriales</taxon>
        <taxon>Herpotrichiellaceae</taxon>
        <taxon>Cladophialophora</taxon>
    </lineage>
</organism>
<evidence type="ECO:0000256" key="2">
    <source>
        <dbReference type="SAM" id="Phobius"/>
    </source>
</evidence>
<evidence type="ECO:0000256" key="1">
    <source>
        <dbReference type="SAM" id="MobiDB-lite"/>
    </source>
</evidence>
<keyword evidence="2" id="KW-0812">Transmembrane</keyword>
<comment type="caution">
    <text evidence="3">The sequence shown here is derived from an EMBL/GenBank/DDBJ whole genome shotgun (WGS) entry which is preliminary data.</text>
</comment>
<reference evidence="3" key="1">
    <citation type="submission" date="2022-10" db="EMBL/GenBank/DDBJ databases">
        <title>Culturing micro-colonial fungi from biological soil crusts in the Mojave desert and describing Neophaeococcomyces mojavensis, and introducing the new genera and species Taxawa tesnikishii.</title>
        <authorList>
            <person name="Kurbessoian T."/>
            <person name="Stajich J.E."/>
        </authorList>
    </citation>
    <scope>NUCLEOTIDE SEQUENCE</scope>
    <source>
        <strain evidence="3">TK_41</strain>
    </source>
</reference>
<evidence type="ECO:0000313" key="3">
    <source>
        <dbReference type="EMBL" id="KAJ9603100.1"/>
    </source>
</evidence>
<feature type="region of interest" description="Disordered" evidence="1">
    <location>
        <begin position="74"/>
        <end position="131"/>
    </location>
</feature>
<keyword evidence="2" id="KW-0472">Membrane</keyword>
<feature type="transmembrane region" description="Helical" evidence="2">
    <location>
        <begin position="9"/>
        <end position="29"/>
    </location>
</feature>
<dbReference type="Proteomes" id="UP001172673">
    <property type="component" value="Unassembled WGS sequence"/>
</dbReference>